<feature type="compositionally biased region" description="Gly residues" evidence="2">
    <location>
        <begin position="336"/>
        <end position="351"/>
    </location>
</feature>
<gene>
    <name evidence="3" type="ORF">GCM10008985_19310</name>
    <name evidence="4" type="ORF">MUK72_09370</name>
</gene>
<organism evidence="3 6">
    <name type="scientific">Halococcus dombrowskii</name>
    <dbReference type="NCBI Taxonomy" id="179637"/>
    <lineage>
        <taxon>Archaea</taxon>
        <taxon>Methanobacteriati</taxon>
        <taxon>Methanobacteriota</taxon>
        <taxon>Stenosarchaea group</taxon>
        <taxon>Halobacteria</taxon>
        <taxon>Halobacteriales</taxon>
        <taxon>Halococcaceae</taxon>
        <taxon>Halococcus</taxon>
    </lineage>
</organism>
<evidence type="ECO:0000256" key="2">
    <source>
        <dbReference type="SAM" id="MobiDB-lite"/>
    </source>
</evidence>
<feature type="region of interest" description="Disordered" evidence="2">
    <location>
        <begin position="38"/>
        <end position="58"/>
    </location>
</feature>
<dbReference type="InterPro" id="IPR050682">
    <property type="entry name" value="ModA/WtpA"/>
</dbReference>
<feature type="region of interest" description="Disordered" evidence="2">
    <location>
        <begin position="331"/>
        <end position="372"/>
    </location>
</feature>
<evidence type="ECO:0000313" key="4">
    <source>
        <dbReference type="EMBL" id="UOO94179.1"/>
    </source>
</evidence>
<dbReference type="AlphaFoldDB" id="A0AAV3SG73"/>
<dbReference type="GO" id="GO:0015689">
    <property type="term" value="P:molybdate ion transport"/>
    <property type="evidence" value="ECO:0007669"/>
    <property type="project" value="TreeGrafter"/>
</dbReference>
<feature type="compositionally biased region" description="Gly residues" evidence="2">
    <location>
        <begin position="46"/>
        <end position="58"/>
    </location>
</feature>
<dbReference type="Proteomes" id="UP000830542">
    <property type="component" value="Chromosome"/>
</dbReference>
<dbReference type="KEGG" id="hdo:MUK72_09370"/>
<sequence>MREQRSGGRSRRDLLRAAGAVGAVGLAGVAGCVGSGGSTGTTDGSGTTGVGNGTDGSGGGGTSTTIAILAAGSLQNALSNGLKPAVDVPVNVEAHGSATVARLIDEGKRDPDIVSVADAALFEDPLSPLWYSVFTSNAVVIAYNPDTEGGKRLAEAGAENWYDALASDDVRIGRTDPDQDPLGYRTLFTLELASRYYDDASNLTEKILQKKQIFPETALISQFESGSIDAAIAYRNMAVERDYEYIELPDQIDLSNPQYDEEWYSTVSYTLPSDQTIQGGLISYGSTIRKMSDAALDVFAAHTTGNYLDEHGFLLRDQFPMYEGDVPQRVQRATGGSAGDGESGSGSGGTQSTGNRSGSNETAGTQSVLGGSPVELSSAVSDITLLI</sequence>
<dbReference type="InterPro" id="IPR006311">
    <property type="entry name" value="TAT_signal"/>
</dbReference>
<dbReference type="EMBL" id="CP095005">
    <property type="protein sequence ID" value="UOO94179.1"/>
    <property type="molecule type" value="Genomic_DNA"/>
</dbReference>
<dbReference type="CDD" id="cd13540">
    <property type="entry name" value="PBP2_ModA_WtpA"/>
    <property type="match status" value="1"/>
</dbReference>
<dbReference type="PANTHER" id="PTHR30632:SF16">
    <property type="entry name" value="MOLYBDATE_TUNGSTATE-BINDING PROTEIN WTPA"/>
    <property type="match status" value="1"/>
</dbReference>
<dbReference type="SUPFAM" id="SSF53850">
    <property type="entry name" value="Periplasmic binding protein-like II"/>
    <property type="match status" value="1"/>
</dbReference>
<keyword evidence="5" id="KW-1185">Reference proteome</keyword>
<dbReference type="RefSeq" id="WP_244699401.1">
    <property type="nucleotide sequence ID" value="NZ_BAAADN010000027.1"/>
</dbReference>
<dbReference type="PROSITE" id="PS51318">
    <property type="entry name" value="TAT"/>
    <property type="match status" value="1"/>
</dbReference>
<accession>A0AAV3SG73</accession>
<dbReference type="Proteomes" id="UP001500962">
    <property type="component" value="Unassembled WGS sequence"/>
</dbReference>
<dbReference type="Pfam" id="PF13531">
    <property type="entry name" value="SBP_bac_11"/>
    <property type="match status" value="1"/>
</dbReference>
<comment type="similarity">
    <text evidence="1">Belongs to the bacterial solute-binding protein 1 family. WtpA subfamily.</text>
</comment>
<name>A0AAV3SG73_HALDO</name>
<reference evidence="4" key="2">
    <citation type="submission" date="2022-04" db="EMBL/GenBank/DDBJ databases">
        <title>Sequencing and genomic assembly of Halococcus dombrowskii.</title>
        <authorList>
            <person name="Lim S.W."/>
            <person name="MacLea K.S."/>
        </authorList>
    </citation>
    <scope>NUCLEOTIDE SEQUENCE</scope>
    <source>
        <strain evidence="4">H4</strain>
    </source>
</reference>
<feature type="compositionally biased region" description="Polar residues" evidence="2">
    <location>
        <begin position="360"/>
        <end position="369"/>
    </location>
</feature>
<evidence type="ECO:0000313" key="6">
    <source>
        <dbReference type="Proteomes" id="UP001500962"/>
    </source>
</evidence>
<evidence type="ECO:0000313" key="3">
    <source>
        <dbReference type="EMBL" id="GAA0462737.1"/>
    </source>
</evidence>
<dbReference type="EMBL" id="BAAADN010000027">
    <property type="protein sequence ID" value="GAA0462737.1"/>
    <property type="molecule type" value="Genomic_DNA"/>
</dbReference>
<dbReference type="GO" id="GO:0030973">
    <property type="term" value="F:molybdate ion binding"/>
    <property type="evidence" value="ECO:0007669"/>
    <property type="project" value="TreeGrafter"/>
</dbReference>
<dbReference type="Gene3D" id="3.40.190.10">
    <property type="entry name" value="Periplasmic binding protein-like II"/>
    <property type="match status" value="2"/>
</dbReference>
<evidence type="ECO:0000313" key="5">
    <source>
        <dbReference type="Proteomes" id="UP000830542"/>
    </source>
</evidence>
<dbReference type="PANTHER" id="PTHR30632">
    <property type="entry name" value="MOLYBDATE-BINDING PERIPLASMIC PROTEIN"/>
    <property type="match status" value="1"/>
</dbReference>
<reference evidence="3" key="3">
    <citation type="submission" date="2023-12" db="EMBL/GenBank/DDBJ databases">
        <authorList>
            <person name="Sun Q."/>
            <person name="Inoue M."/>
        </authorList>
    </citation>
    <scope>NUCLEOTIDE SEQUENCE</scope>
    <source>
        <strain evidence="3">JCM 12289</strain>
    </source>
</reference>
<reference evidence="3" key="1">
    <citation type="journal article" date="2014" name="Int. J. Syst. Evol. Microbiol.">
        <title>Complete genome sequence of Corynebacterium casei LMG S-19264T (=DSM 44701T), isolated from a smear-ripened cheese.</title>
        <authorList>
            <consortium name="US DOE Joint Genome Institute (JGI-PGF)"/>
            <person name="Walter F."/>
            <person name="Albersmeier A."/>
            <person name="Kalinowski J."/>
            <person name="Ruckert C."/>
        </authorList>
    </citation>
    <scope>NUCLEOTIDE SEQUENCE</scope>
    <source>
        <strain evidence="3">JCM 12289</strain>
    </source>
</reference>
<dbReference type="PROSITE" id="PS51257">
    <property type="entry name" value="PROKAR_LIPOPROTEIN"/>
    <property type="match status" value="1"/>
</dbReference>
<dbReference type="GeneID" id="71762056"/>
<proteinExistence type="inferred from homology"/>
<protein>
    <submittedName>
        <fullName evidence="4">Extracellular solute-binding protein</fullName>
    </submittedName>
</protein>
<evidence type="ECO:0000256" key="1">
    <source>
        <dbReference type="ARBA" id="ARBA00009438"/>
    </source>
</evidence>